<evidence type="ECO:0000313" key="4">
    <source>
        <dbReference type="EMBL" id="AEE14461.1"/>
    </source>
</evidence>
<organism evidence="4 5">
    <name type="scientific">Thermodesulfobium narugense DSM 14796</name>
    <dbReference type="NCBI Taxonomy" id="747365"/>
    <lineage>
        <taxon>Bacteria</taxon>
        <taxon>Pseudomonadati</taxon>
        <taxon>Thermodesulfobiota</taxon>
        <taxon>Thermodesulfobiia</taxon>
        <taxon>Thermodesulfobiales</taxon>
        <taxon>Thermodesulfobiaceae</taxon>
        <taxon>Thermodesulfobium</taxon>
    </lineage>
</organism>
<dbReference type="GO" id="GO:0051607">
    <property type="term" value="P:defense response to virus"/>
    <property type="evidence" value="ECO:0007669"/>
    <property type="project" value="UniProtKB-KW"/>
</dbReference>
<feature type="compositionally biased region" description="Polar residues" evidence="2">
    <location>
        <begin position="64"/>
        <end position="73"/>
    </location>
</feature>
<keyword evidence="1" id="KW-0051">Antiviral defense</keyword>
<dbReference type="EMBL" id="CP002690">
    <property type="protein sequence ID" value="AEE14461.1"/>
    <property type="molecule type" value="Genomic_DNA"/>
</dbReference>
<dbReference type="RefSeq" id="WP_013756186.1">
    <property type="nucleotide sequence ID" value="NC_015499.1"/>
</dbReference>
<protein>
    <recommendedName>
        <fullName evidence="3">CRISPR type III-associated protein domain-containing protein</fullName>
    </recommendedName>
</protein>
<dbReference type="HOGENOM" id="CLU_023344_0_0_9"/>
<name>M1E5S5_9BACT</name>
<dbReference type="NCBIfam" id="TIGR03986">
    <property type="entry name" value="TIGR03986 family CRISPR-associated RAMP protein"/>
    <property type="match status" value="1"/>
</dbReference>
<feature type="domain" description="CRISPR type III-associated protein" evidence="3">
    <location>
        <begin position="136"/>
        <end position="310"/>
    </location>
</feature>
<keyword evidence="5" id="KW-1185">Reference proteome</keyword>
<dbReference type="eggNOG" id="COG1337">
    <property type="taxonomic scope" value="Bacteria"/>
</dbReference>
<dbReference type="STRING" id="747365.Thena_0829"/>
<dbReference type="CDD" id="cd09726">
    <property type="entry name" value="RAMP_I_III"/>
    <property type="match status" value="1"/>
</dbReference>
<feature type="region of interest" description="Disordered" evidence="2">
    <location>
        <begin position="63"/>
        <end position="93"/>
    </location>
</feature>
<reference evidence="4 5" key="1">
    <citation type="submission" date="2011-04" db="EMBL/GenBank/DDBJ databases">
        <title>The complete genome of Thermodesulfobium narugense DSM 14796.</title>
        <authorList>
            <consortium name="US DOE Joint Genome Institute (JGI-PGF)"/>
            <person name="Lucas S."/>
            <person name="Han J."/>
            <person name="Lapidus A."/>
            <person name="Bruce D."/>
            <person name="Goodwin L."/>
            <person name="Pitluck S."/>
            <person name="Peters L."/>
            <person name="Kyrpides N."/>
            <person name="Mavromatis K."/>
            <person name="Pagani I."/>
            <person name="Ivanova N."/>
            <person name="Ovchinnikova G."/>
            <person name="Zhang X."/>
            <person name="Saunders L."/>
            <person name="Detter J.C."/>
            <person name="Tapia R."/>
            <person name="Han C."/>
            <person name="Land M."/>
            <person name="Hauser L."/>
            <person name="Markowitz V."/>
            <person name="Cheng J.-F."/>
            <person name="Hugenholtz P."/>
            <person name="Woyke T."/>
            <person name="Wu D."/>
            <person name="Spring S."/>
            <person name="Schroeder M."/>
            <person name="Brambilla E."/>
            <person name="Klenk H.-P."/>
            <person name="Eisen J.A."/>
        </authorList>
    </citation>
    <scope>NUCLEOTIDE SEQUENCE [LARGE SCALE GENOMIC DNA]</scope>
    <source>
        <strain evidence="4 5">DSM 14796</strain>
    </source>
</reference>
<evidence type="ECO:0000256" key="1">
    <source>
        <dbReference type="ARBA" id="ARBA00023118"/>
    </source>
</evidence>
<feature type="domain" description="CRISPR type III-associated protein" evidence="3">
    <location>
        <begin position="369"/>
        <end position="538"/>
    </location>
</feature>
<gene>
    <name evidence="4" type="ORF">Thena_0829</name>
</gene>
<dbReference type="KEGG" id="tnr:Thena_0829"/>
<dbReference type="OrthoDB" id="5362408at2"/>
<dbReference type="Pfam" id="PF03787">
    <property type="entry name" value="RAMPs"/>
    <property type="match status" value="2"/>
</dbReference>
<dbReference type="AlphaFoldDB" id="M1E5S5"/>
<evidence type="ECO:0000259" key="3">
    <source>
        <dbReference type="Pfam" id="PF03787"/>
    </source>
</evidence>
<accession>M1E5S5</accession>
<dbReference type="InterPro" id="IPR023825">
    <property type="entry name" value="CRISPR-assoc_RAMP_BGP1436"/>
</dbReference>
<proteinExistence type="predicted"/>
<evidence type="ECO:0000313" key="5">
    <source>
        <dbReference type="Proteomes" id="UP000011765"/>
    </source>
</evidence>
<dbReference type="InterPro" id="IPR005537">
    <property type="entry name" value="RAMP_III_fam"/>
</dbReference>
<evidence type="ECO:0000256" key="2">
    <source>
        <dbReference type="SAM" id="MobiDB-lite"/>
    </source>
</evidence>
<sequence length="669" mass="78199">MEKAKISLQKTKKGYDYVLTFENGKNLKAQGFNLPHNIDGKECEVERIKGVIEKIVINGKEYNKSNSSKNLDPQKNVKTENHQKNHETKQKIQYRPTAKAPYNFIPLNECVVKAQDIPEFNKYHKDRYSGYIDLLITTKTPVYIRRDKEESEFFSIKDGKPIIPGSSLRGMSRTLVEIVSFGKFVLFDKDKRLYYRDVAGKRSTLKDIYSSKINNDKIKAGYLIYDKGKYKIIPASYDRFKDTSKKFMIEIDNNDYKVWSGGMQGKRKNWIVKSISNSGDFIKLSENDLKDYKNDTNRNIPEYYDILKMAKDKEVTLSNNEKVELPNGVPVFYVEYEDKNRNKKLAFGHTGFFRLPYDLTIGAHVSENLKSDDIIDFTEAIFGKESKWASRVFFEDAVLDEGQSDIFMEETSPKILASPKPTAFQLYLEQPEEENTDLNKLKHWDDKDALIRGYKLYWHRNTPDDSTEKYSWSEGKAINDTQHTTVKPIKKNVKFKSRIRFENLTKEELGTLLFVLDLPENCCHKIGMGKPLGLGSIEIKPSLFIIDRKKRYSSLFNNDKWNLGDEDKTSEKNEFKVAFEKYILKNISHKDRNNKNSLWDTPRLKQLKAMLNWDNTDIQNWLEKTRYMMIECPKNEYDCICSDFKSDNKCNEYKNKKVLPYPNKICNLL</sequence>
<dbReference type="Proteomes" id="UP000011765">
    <property type="component" value="Chromosome"/>
</dbReference>
<feature type="compositionally biased region" description="Basic and acidic residues" evidence="2">
    <location>
        <begin position="75"/>
        <end position="90"/>
    </location>
</feature>